<dbReference type="FunFam" id="3.40.50.10140:FF:000007">
    <property type="entry name" value="Disease resistance protein (TIR-NBS-LRR class)"/>
    <property type="match status" value="1"/>
</dbReference>
<dbReference type="PANTHER" id="PTHR11017:SF271">
    <property type="entry name" value="DISEASE RESISTANCE PROTEIN (TIR-NBS-LRR CLASS) FAMILY"/>
    <property type="match status" value="1"/>
</dbReference>
<dbReference type="InterPro" id="IPR002182">
    <property type="entry name" value="NB-ARC"/>
</dbReference>
<accession>A0A6N2KRA2</accession>
<dbReference type="InterPro" id="IPR035897">
    <property type="entry name" value="Toll_tir_struct_dom_sf"/>
</dbReference>
<sequence>MQKEKRKQSKDEEDDSSSQKRRKADLSKPVSFISKVLSNELTRVSAAAMTEPDSSCSRPKGAYDVFLSFRGEDNRKNFTDHLYTALVQAGVHTFLDENEIPRGEEISKHLLKAIQDSKISIVVFSKGYASTRWCLNELVEILECKNRKTGQIVLPIFYDIDPSDVRKQTGSFAKAFDKHEECFKEKVKEWRKALEEAENLSGWNLNDMENRHESKLIQAIIKDVLNKLDPKYINVATNLVGIDPLVQTISDFLSTAIDEVCMVGIHGMPGIGKTMIAKVVFNQLCYGFEGSCFLSNINETLEQSNGLALLQEQLLHDILKQNAATINNADRGMVLIKERLCHKRVIVVVDDVAHQYQLNAFVGERSWFGPGSRVIITTKDERLLLKVDRKFKVEELKRDASLQLFSWHAFRDNKPSKDYVELSNDVVDYCGGIPLALEVLGSSLFAKNKSRWKCVIDKLRIIPNHDIQEKLRICFDRLDDYKLQKTFLDLACFFIGRNKEYVSNVLEARCGYNPEDDLGTLSERSLIKVNSSGEISMHNLLRDMGREIIHKESPDHLGKRSRIWQCEDAWNVLTKEMGTEVVEGLSLDVRASENKLLSTGSFTKMRFLKLLQINGVHLSGPFKLLSEELIWICWLECPLKSFPYDLMLDNLVVLEMQYSNIKELWKEKKILNKLKILNLSYSKNLVKTPNLHSSSLEKLLLEGCLSLVEVHQSIGHLKSLIFLNLKGCQRLKTLPQSICDAKSLKILNISECSQLEKLPEHMGDTPSSTSWPSPISSWISSWISASVLDWKALKPPCFTSWRLLRKLRLDCYGLSECTANCVDLGGLIALEELNLSGNNFSSLPSSINVLPKLQLLRVSDCRNLVSISELPSNLKFLDASGCKSMERVRLPIQTKNNSNLSLHRCPSNHGWIISSDIACDLSNNNKSLVEASYNHRYGYHIRTIDAKLLCKYPNGFKYCAEGCSLSFHIPQAFQVVGLYCPLSWGRYVSLSEMAMEEYCGHEELELYVNLGSEDINVKQCGIHVIADLDSFEAIEWDPDIESDNVMPSVTSHFLYHPLYGSISFTTIESWKAHLIRRKNLQM</sequence>
<dbReference type="PRINTS" id="PR00364">
    <property type="entry name" value="DISEASERSIST"/>
</dbReference>
<evidence type="ECO:0000259" key="6">
    <source>
        <dbReference type="PROSITE" id="PS50104"/>
    </source>
</evidence>
<keyword evidence="2" id="KW-0677">Repeat</keyword>
<feature type="region of interest" description="Disordered" evidence="5">
    <location>
        <begin position="1"/>
        <end position="27"/>
    </location>
</feature>
<dbReference type="GO" id="GO:0007165">
    <property type="term" value="P:signal transduction"/>
    <property type="evidence" value="ECO:0007669"/>
    <property type="project" value="InterPro"/>
</dbReference>
<dbReference type="PANTHER" id="PTHR11017">
    <property type="entry name" value="LEUCINE-RICH REPEAT-CONTAINING PROTEIN"/>
    <property type="match status" value="1"/>
</dbReference>
<reference evidence="7" key="1">
    <citation type="submission" date="2019-03" db="EMBL/GenBank/DDBJ databases">
        <authorList>
            <person name="Mank J."/>
            <person name="Almeida P."/>
        </authorList>
    </citation>
    <scope>NUCLEOTIDE SEQUENCE</scope>
    <source>
        <strain evidence="7">78183</strain>
    </source>
</reference>
<dbReference type="GO" id="GO:0006952">
    <property type="term" value="P:defense response"/>
    <property type="evidence" value="ECO:0007669"/>
    <property type="project" value="UniProtKB-KW"/>
</dbReference>
<dbReference type="AlphaFoldDB" id="A0A6N2KRA2"/>
<gene>
    <name evidence="7" type="ORF">SVIM_LOCUS84321</name>
</gene>
<evidence type="ECO:0000256" key="1">
    <source>
        <dbReference type="ARBA" id="ARBA00022614"/>
    </source>
</evidence>
<dbReference type="InterPro" id="IPR058192">
    <property type="entry name" value="WHD_ROQ1-like"/>
</dbReference>
<dbReference type="InterPro" id="IPR036390">
    <property type="entry name" value="WH_DNA-bd_sf"/>
</dbReference>
<evidence type="ECO:0000256" key="3">
    <source>
        <dbReference type="ARBA" id="ARBA00022821"/>
    </source>
</evidence>
<keyword evidence="1" id="KW-0433">Leucine-rich repeat</keyword>
<dbReference type="InterPro" id="IPR044974">
    <property type="entry name" value="Disease_R_plants"/>
</dbReference>
<dbReference type="InterPro" id="IPR001611">
    <property type="entry name" value="Leu-rich_rpt"/>
</dbReference>
<evidence type="ECO:0000256" key="4">
    <source>
        <dbReference type="ARBA" id="ARBA00023027"/>
    </source>
</evidence>
<name>A0A6N2KRA2_SALVM</name>
<dbReference type="SUPFAM" id="SSF46785">
    <property type="entry name" value="Winged helix' DNA-binding domain"/>
    <property type="match status" value="1"/>
</dbReference>
<evidence type="ECO:0000256" key="5">
    <source>
        <dbReference type="SAM" id="MobiDB-lite"/>
    </source>
</evidence>
<keyword evidence="4" id="KW-0520">NAD</keyword>
<dbReference type="GO" id="GO:0043531">
    <property type="term" value="F:ADP binding"/>
    <property type="evidence" value="ECO:0007669"/>
    <property type="project" value="InterPro"/>
</dbReference>
<feature type="domain" description="TIR" evidence="6">
    <location>
        <begin position="61"/>
        <end position="228"/>
    </location>
</feature>
<dbReference type="SUPFAM" id="SSF52200">
    <property type="entry name" value="Toll/Interleukin receptor TIR domain"/>
    <property type="match status" value="1"/>
</dbReference>
<dbReference type="PROSITE" id="PS51450">
    <property type="entry name" value="LRR"/>
    <property type="match status" value="1"/>
</dbReference>
<dbReference type="SUPFAM" id="SSF52058">
    <property type="entry name" value="L domain-like"/>
    <property type="match status" value="1"/>
</dbReference>
<dbReference type="Gene3D" id="3.40.50.10140">
    <property type="entry name" value="Toll/interleukin-1 receptor homology (TIR) domain"/>
    <property type="match status" value="1"/>
</dbReference>
<proteinExistence type="predicted"/>
<organism evidence="7">
    <name type="scientific">Salix viminalis</name>
    <name type="common">Common osier</name>
    <name type="synonym">Basket willow</name>
    <dbReference type="NCBI Taxonomy" id="40686"/>
    <lineage>
        <taxon>Eukaryota</taxon>
        <taxon>Viridiplantae</taxon>
        <taxon>Streptophyta</taxon>
        <taxon>Embryophyta</taxon>
        <taxon>Tracheophyta</taxon>
        <taxon>Spermatophyta</taxon>
        <taxon>Magnoliopsida</taxon>
        <taxon>eudicotyledons</taxon>
        <taxon>Gunneridae</taxon>
        <taxon>Pentapetalae</taxon>
        <taxon>rosids</taxon>
        <taxon>fabids</taxon>
        <taxon>Malpighiales</taxon>
        <taxon>Salicaceae</taxon>
        <taxon>Saliceae</taxon>
        <taxon>Salix</taxon>
    </lineage>
</organism>
<dbReference type="SUPFAM" id="SSF52540">
    <property type="entry name" value="P-loop containing nucleoside triphosphate hydrolases"/>
    <property type="match status" value="1"/>
</dbReference>
<dbReference type="Pfam" id="PF00931">
    <property type="entry name" value="NB-ARC"/>
    <property type="match status" value="1"/>
</dbReference>
<protein>
    <recommendedName>
        <fullName evidence="6">TIR domain-containing protein</fullName>
    </recommendedName>
</protein>
<dbReference type="PROSITE" id="PS50104">
    <property type="entry name" value="TIR"/>
    <property type="match status" value="1"/>
</dbReference>
<dbReference type="InterPro" id="IPR042197">
    <property type="entry name" value="Apaf_helical"/>
</dbReference>
<dbReference type="Gene3D" id="3.80.10.10">
    <property type="entry name" value="Ribonuclease Inhibitor"/>
    <property type="match status" value="2"/>
</dbReference>
<keyword evidence="3" id="KW-0611">Plant defense</keyword>
<dbReference type="Gene3D" id="1.10.8.430">
    <property type="entry name" value="Helical domain of apoptotic protease-activating factors"/>
    <property type="match status" value="1"/>
</dbReference>
<dbReference type="InterPro" id="IPR027417">
    <property type="entry name" value="P-loop_NTPase"/>
</dbReference>
<dbReference type="Pfam" id="PF23282">
    <property type="entry name" value="WHD_ROQ1"/>
    <property type="match status" value="1"/>
</dbReference>
<dbReference type="InterPro" id="IPR000157">
    <property type="entry name" value="TIR_dom"/>
</dbReference>
<dbReference type="SMART" id="SM00255">
    <property type="entry name" value="TIR"/>
    <property type="match status" value="1"/>
</dbReference>
<dbReference type="Gene3D" id="3.40.50.300">
    <property type="entry name" value="P-loop containing nucleotide triphosphate hydrolases"/>
    <property type="match status" value="1"/>
</dbReference>
<dbReference type="EMBL" id="CAADRP010000380">
    <property type="protein sequence ID" value="VFU27586.1"/>
    <property type="molecule type" value="Genomic_DNA"/>
</dbReference>
<evidence type="ECO:0000313" key="7">
    <source>
        <dbReference type="EMBL" id="VFU27586.1"/>
    </source>
</evidence>
<dbReference type="InterPro" id="IPR032675">
    <property type="entry name" value="LRR_dom_sf"/>
</dbReference>
<evidence type="ECO:0000256" key="2">
    <source>
        <dbReference type="ARBA" id="ARBA00022737"/>
    </source>
</evidence>
<dbReference type="Pfam" id="PF01582">
    <property type="entry name" value="TIR"/>
    <property type="match status" value="1"/>
</dbReference>